<keyword evidence="1" id="KW-1133">Transmembrane helix</keyword>
<feature type="transmembrane region" description="Helical" evidence="1">
    <location>
        <begin position="91"/>
        <end position="111"/>
    </location>
</feature>
<evidence type="ECO:0000256" key="1">
    <source>
        <dbReference type="SAM" id="Phobius"/>
    </source>
</evidence>
<keyword evidence="1" id="KW-0472">Membrane</keyword>
<evidence type="ECO:0000313" key="2">
    <source>
        <dbReference type="EMBL" id="KAK8838753.1"/>
    </source>
</evidence>
<evidence type="ECO:0000313" key="3">
    <source>
        <dbReference type="Proteomes" id="UP001470230"/>
    </source>
</evidence>
<name>A0ABR2GXS9_9EUKA</name>
<feature type="transmembrane region" description="Helical" evidence="1">
    <location>
        <begin position="21"/>
        <end position="39"/>
    </location>
</feature>
<dbReference type="Proteomes" id="UP001470230">
    <property type="component" value="Unassembled WGS sequence"/>
</dbReference>
<dbReference type="EMBL" id="JAPFFF010000054">
    <property type="protein sequence ID" value="KAK8838753.1"/>
    <property type="molecule type" value="Genomic_DNA"/>
</dbReference>
<protein>
    <submittedName>
        <fullName evidence="2">Uncharacterized protein</fullName>
    </submittedName>
</protein>
<reference evidence="2 3" key="1">
    <citation type="submission" date="2024-04" db="EMBL/GenBank/DDBJ databases">
        <title>Tritrichomonas musculus Genome.</title>
        <authorList>
            <person name="Alves-Ferreira E."/>
            <person name="Grigg M."/>
            <person name="Lorenzi H."/>
            <person name="Galac M."/>
        </authorList>
    </citation>
    <scope>NUCLEOTIDE SEQUENCE [LARGE SCALE GENOMIC DNA]</scope>
    <source>
        <strain evidence="2 3">EAF2021</strain>
    </source>
</reference>
<comment type="caution">
    <text evidence="2">The sequence shown here is derived from an EMBL/GenBank/DDBJ whole genome shotgun (WGS) entry which is preliminary data.</text>
</comment>
<keyword evidence="1" id="KW-0812">Transmembrane</keyword>
<gene>
    <name evidence="2" type="ORF">M9Y10_032792</name>
</gene>
<sequence length="138" mass="16095">MQKQDNSTQKKSTLLEDSRDFIKTLFLIFFFMFAIVQIVDYSINAILELNFLSINHCKIIKNTNIIIPYLIDKFKKRSKTNTKKVCACATIIAGLLSMNFTLSILGLFNLIKSFNKSYSDSENYGFYRVKGRSFRYRL</sequence>
<accession>A0ABR2GXS9</accession>
<organism evidence="2 3">
    <name type="scientific">Tritrichomonas musculus</name>
    <dbReference type="NCBI Taxonomy" id="1915356"/>
    <lineage>
        <taxon>Eukaryota</taxon>
        <taxon>Metamonada</taxon>
        <taxon>Parabasalia</taxon>
        <taxon>Tritrichomonadida</taxon>
        <taxon>Tritrichomonadidae</taxon>
        <taxon>Tritrichomonas</taxon>
    </lineage>
</organism>
<keyword evidence="3" id="KW-1185">Reference proteome</keyword>
<proteinExistence type="predicted"/>